<evidence type="ECO:0000256" key="1">
    <source>
        <dbReference type="ARBA" id="ARBA00005171"/>
    </source>
</evidence>
<proteinExistence type="inferred from homology"/>
<evidence type="ECO:0000313" key="15">
    <source>
        <dbReference type="EMBL" id="EZG55366.1"/>
    </source>
</evidence>
<dbReference type="CDD" id="cd03113">
    <property type="entry name" value="CTPS_N"/>
    <property type="match status" value="1"/>
</dbReference>
<protein>
    <recommendedName>
        <fullName evidence="11">CTP synthase</fullName>
        <ecNumber evidence="11">6.3.4.2</ecNumber>
    </recommendedName>
    <alternativeName>
        <fullName evidence="11">UTP--ammonia ligase</fullName>
    </alternativeName>
</protein>
<dbReference type="FunFam" id="3.40.50.300:FF:000009">
    <property type="entry name" value="CTP synthase"/>
    <property type="match status" value="1"/>
</dbReference>
<dbReference type="InterPro" id="IPR004468">
    <property type="entry name" value="CTP_synthase"/>
</dbReference>
<dbReference type="InterPro" id="IPR027417">
    <property type="entry name" value="P-loop_NTPase"/>
</dbReference>
<keyword evidence="7" id="KW-0460">Magnesium</keyword>
<keyword evidence="4" id="KW-0479">Metal-binding</keyword>
<dbReference type="EC" id="6.3.4.2" evidence="11"/>
<accession>A0A023B360</accession>
<dbReference type="UniPathway" id="UPA00159">
    <property type="reaction ID" value="UER00277"/>
</dbReference>
<evidence type="ECO:0000256" key="10">
    <source>
        <dbReference type="ARBA" id="ARBA00047781"/>
    </source>
</evidence>
<dbReference type="GO" id="GO:0019856">
    <property type="term" value="P:pyrimidine nucleobase biosynthetic process"/>
    <property type="evidence" value="ECO:0007669"/>
    <property type="project" value="TreeGrafter"/>
</dbReference>
<name>A0A023B360_GRENI</name>
<dbReference type="Pfam" id="PF00117">
    <property type="entry name" value="GATase"/>
    <property type="match status" value="1"/>
</dbReference>
<evidence type="ECO:0000256" key="8">
    <source>
        <dbReference type="ARBA" id="ARBA00022962"/>
    </source>
</evidence>
<reference evidence="15" key="1">
    <citation type="submission" date="2013-12" db="EMBL/GenBank/DDBJ databases">
        <authorList>
            <person name="Omoto C.K."/>
            <person name="Sibley D."/>
            <person name="Venepally P."/>
            <person name="Hadjithomas M."/>
            <person name="Karamycheva S."/>
            <person name="Brunk B."/>
            <person name="Roos D."/>
            <person name="Caler E."/>
            <person name="Lorenzi H."/>
        </authorList>
    </citation>
    <scope>NUCLEOTIDE SEQUENCE</scope>
</reference>
<dbReference type="VEuPathDB" id="CryptoDB:GNI_114090"/>
<feature type="compositionally biased region" description="Basic and acidic residues" evidence="12">
    <location>
        <begin position="367"/>
        <end position="383"/>
    </location>
</feature>
<dbReference type="GeneID" id="22914034"/>
<feature type="region of interest" description="Disordered" evidence="12">
    <location>
        <begin position="361"/>
        <end position="407"/>
    </location>
</feature>
<dbReference type="GO" id="GO:0046872">
    <property type="term" value="F:metal ion binding"/>
    <property type="evidence" value="ECO:0007669"/>
    <property type="project" value="UniProtKB-KW"/>
</dbReference>
<gene>
    <name evidence="15" type="ORF">GNI_114090</name>
</gene>
<keyword evidence="8 11" id="KW-0315">Glutamine amidotransferase</keyword>
<evidence type="ECO:0000256" key="11">
    <source>
        <dbReference type="RuleBase" id="RU810713"/>
    </source>
</evidence>
<dbReference type="AlphaFoldDB" id="A0A023B360"/>
<evidence type="ECO:0000313" key="16">
    <source>
        <dbReference type="Proteomes" id="UP000019763"/>
    </source>
</evidence>
<feature type="domain" description="Glutamine amidotransferase" evidence="13">
    <location>
        <begin position="421"/>
        <end position="607"/>
    </location>
</feature>
<evidence type="ECO:0000256" key="5">
    <source>
        <dbReference type="ARBA" id="ARBA00022741"/>
    </source>
</evidence>
<dbReference type="RefSeq" id="XP_011131613.1">
    <property type="nucleotide sequence ID" value="XM_011133311.1"/>
</dbReference>
<evidence type="ECO:0000256" key="2">
    <source>
        <dbReference type="ARBA" id="ARBA00007533"/>
    </source>
</evidence>
<dbReference type="InterPro" id="IPR029062">
    <property type="entry name" value="Class_I_gatase-like"/>
</dbReference>
<dbReference type="OrthoDB" id="1739076at2759"/>
<keyword evidence="16" id="KW-1185">Reference proteome</keyword>
<feature type="domain" description="CTP synthase N-terminal" evidence="14">
    <location>
        <begin position="3"/>
        <end position="271"/>
    </location>
</feature>
<evidence type="ECO:0000259" key="13">
    <source>
        <dbReference type="Pfam" id="PF00117"/>
    </source>
</evidence>
<evidence type="ECO:0000256" key="6">
    <source>
        <dbReference type="ARBA" id="ARBA00022840"/>
    </source>
</evidence>
<dbReference type="OMA" id="HAAMYCH"/>
<evidence type="ECO:0000256" key="9">
    <source>
        <dbReference type="ARBA" id="ARBA00022975"/>
    </source>
</evidence>
<dbReference type="Pfam" id="PF06418">
    <property type="entry name" value="CTP_synth_N"/>
    <property type="match status" value="1"/>
</dbReference>
<comment type="catalytic activity">
    <reaction evidence="10 11">
        <text>UTP + L-glutamine + ATP + H2O = CTP + L-glutamate + ADP + phosphate + 2 H(+)</text>
        <dbReference type="Rhea" id="RHEA:26426"/>
        <dbReference type="ChEBI" id="CHEBI:15377"/>
        <dbReference type="ChEBI" id="CHEBI:15378"/>
        <dbReference type="ChEBI" id="CHEBI:29985"/>
        <dbReference type="ChEBI" id="CHEBI:30616"/>
        <dbReference type="ChEBI" id="CHEBI:37563"/>
        <dbReference type="ChEBI" id="CHEBI:43474"/>
        <dbReference type="ChEBI" id="CHEBI:46398"/>
        <dbReference type="ChEBI" id="CHEBI:58359"/>
        <dbReference type="ChEBI" id="CHEBI:456216"/>
        <dbReference type="EC" id="6.3.4.2"/>
    </reaction>
</comment>
<comment type="function">
    <text evidence="11">Catalyzes the ATP-dependent amination of UTP to CTP with either L-glutamine or ammonia as the source of nitrogen.</text>
</comment>
<comment type="similarity">
    <text evidence="2 11">Belongs to the CTP synthase family.</text>
</comment>
<evidence type="ECO:0000256" key="7">
    <source>
        <dbReference type="ARBA" id="ARBA00022842"/>
    </source>
</evidence>
<dbReference type="EMBL" id="AFNH02000851">
    <property type="protein sequence ID" value="EZG55366.1"/>
    <property type="molecule type" value="Genomic_DNA"/>
</dbReference>
<keyword evidence="3 11" id="KW-0436">Ligase</keyword>
<evidence type="ECO:0000259" key="14">
    <source>
        <dbReference type="Pfam" id="PF06418"/>
    </source>
</evidence>
<dbReference type="PANTHER" id="PTHR11550">
    <property type="entry name" value="CTP SYNTHASE"/>
    <property type="match status" value="1"/>
</dbReference>
<dbReference type="eggNOG" id="KOG2387">
    <property type="taxonomic scope" value="Eukaryota"/>
</dbReference>
<dbReference type="PROSITE" id="PS51273">
    <property type="entry name" value="GATASE_TYPE_1"/>
    <property type="match status" value="1"/>
</dbReference>
<dbReference type="Proteomes" id="UP000019763">
    <property type="component" value="Unassembled WGS sequence"/>
</dbReference>
<keyword evidence="6 11" id="KW-0067">ATP-binding</keyword>
<organism evidence="15 16">
    <name type="scientific">Gregarina niphandrodes</name>
    <name type="common">Septate eugregarine</name>
    <dbReference type="NCBI Taxonomy" id="110365"/>
    <lineage>
        <taxon>Eukaryota</taxon>
        <taxon>Sar</taxon>
        <taxon>Alveolata</taxon>
        <taxon>Apicomplexa</taxon>
        <taxon>Conoidasida</taxon>
        <taxon>Gregarinasina</taxon>
        <taxon>Eugregarinorida</taxon>
        <taxon>Gregarinidae</taxon>
        <taxon>Gregarina</taxon>
    </lineage>
</organism>
<dbReference type="PANTHER" id="PTHR11550:SF0">
    <property type="entry name" value="CTP SYNTHASE-RELATED"/>
    <property type="match status" value="1"/>
</dbReference>
<evidence type="ECO:0000256" key="3">
    <source>
        <dbReference type="ARBA" id="ARBA00022598"/>
    </source>
</evidence>
<dbReference type="CDD" id="cd01746">
    <property type="entry name" value="GATase1_CTP_Synthase"/>
    <property type="match status" value="1"/>
</dbReference>
<dbReference type="InterPro" id="IPR017926">
    <property type="entry name" value="GATASE"/>
</dbReference>
<keyword evidence="9 11" id="KW-0665">Pyrimidine biosynthesis</keyword>
<dbReference type="SUPFAM" id="SSF52317">
    <property type="entry name" value="Class I glutamine amidotransferase-like"/>
    <property type="match status" value="1"/>
</dbReference>
<dbReference type="GO" id="GO:0003883">
    <property type="term" value="F:CTP synthase activity"/>
    <property type="evidence" value="ECO:0007669"/>
    <property type="project" value="UniProtKB-UniRule"/>
</dbReference>
<dbReference type="Gene3D" id="3.40.50.300">
    <property type="entry name" value="P-loop containing nucleotide triphosphate hydrolases"/>
    <property type="match status" value="1"/>
</dbReference>
<sequence length="633" mass="69895">MVKFVVVTGGSVSGLGKGTLASSVGVVLRSCGYRVTAVKIDPYLNVDAGTIAPGEHGEVFVLHDGHEGDLDLGNYERALDISLTKDHNVTTGKIYRKIIQAERNGDYLGATVQMVPHVTDAIQEWINRISRGSVDGLEGPPEVCLLEVGGTVGDIESSVYLEALQQFFSRLDRSDYCLCHIVFIPQIGSEQKTKCAQHSFKSLREAGLAADFILGRSETMLEPGTKRKLSVFGGIKETHVLGLPQVESGYYVPELLANQNFAALLTQRLQLLTENPKSELTFYGNMKPVDVWREMGIRLRHLKGQEPVRIGFVAKYIGSNDTYLSVVRAVEHSATECMVNAKLVWIKSELLVLDSKENAKYGQEAGQEAHPEDRARQGHKGDQADGDQADGDQADGDQARDSQAAQYEGGESARRLCKEEWAKLKSCAGVLIPGGFGERGTEGMIAACRYAREARKPYLGICLGMQLACVEAVRTFLQRPLANSEEFGALGEDRVVIFMPETVNKVMGGTMRLGNRITRFDTGDSLATKIYDGAAKVVERHRHRYEFNVDFYHELAEHGYHFVGKDDTGDRLEVLEIPNHPFFLGVQYHPELTSKPGRPNPCFLAFVLACADKLQARFDKYHSTLQPGAEFFN</sequence>
<evidence type="ECO:0000256" key="12">
    <source>
        <dbReference type="SAM" id="MobiDB-lite"/>
    </source>
</evidence>
<dbReference type="NCBIfam" id="NF003792">
    <property type="entry name" value="PRK05380.1"/>
    <property type="match status" value="1"/>
</dbReference>
<dbReference type="InterPro" id="IPR033828">
    <property type="entry name" value="GATase1_CTP_Synthase"/>
</dbReference>
<comment type="caution">
    <text evidence="15">The sequence shown here is derived from an EMBL/GenBank/DDBJ whole genome shotgun (WGS) entry which is preliminary data.</text>
</comment>
<evidence type="ECO:0000256" key="4">
    <source>
        <dbReference type="ARBA" id="ARBA00022723"/>
    </source>
</evidence>
<dbReference type="SUPFAM" id="SSF52540">
    <property type="entry name" value="P-loop containing nucleoside triphosphate hydrolases"/>
    <property type="match status" value="1"/>
</dbReference>
<dbReference type="GO" id="GO:0044210">
    <property type="term" value="P:'de novo' CTP biosynthetic process"/>
    <property type="evidence" value="ECO:0007669"/>
    <property type="project" value="UniProtKB-UniRule"/>
</dbReference>
<comment type="pathway">
    <text evidence="1 11">Pyrimidine metabolism; CTP biosynthesis via de novo pathway; CTP from UDP: step 2/2.</text>
</comment>
<dbReference type="InterPro" id="IPR017456">
    <property type="entry name" value="CTP_synthase_N"/>
</dbReference>
<dbReference type="GO" id="GO:0005524">
    <property type="term" value="F:ATP binding"/>
    <property type="evidence" value="ECO:0007669"/>
    <property type="project" value="UniProtKB-KW"/>
</dbReference>
<feature type="compositionally biased region" description="Acidic residues" evidence="12">
    <location>
        <begin position="384"/>
        <end position="395"/>
    </location>
</feature>
<dbReference type="Gene3D" id="3.40.50.880">
    <property type="match status" value="1"/>
</dbReference>
<keyword evidence="5 11" id="KW-0547">Nucleotide-binding</keyword>
<dbReference type="GO" id="GO:0042802">
    <property type="term" value="F:identical protein binding"/>
    <property type="evidence" value="ECO:0007669"/>
    <property type="project" value="TreeGrafter"/>
</dbReference>